<evidence type="ECO:0000313" key="4">
    <source>
        <dbReference type="EMBL" id="PDX57211.1"/>
    </source>
</evidence>
<dbReference type="AlphaFoldDB" id="A0A2A6Z766"/>
<dbReference type="SMART" id="SM00267">
    <property type="entry name" value="GGDEF"/>
    <property type="match status" value="1"/>
</dbReference>
<organism evidence="4 5">
    <name type="scientific">Faecalibacterium langellae</name>
    <dbReference type="NCBI Taxonomy" id="3435293"/>
    <lineage>
        <taxon>Bacteria</taxon>
        <taxon>Bacillati</taxon>
        <taxon>Bacillota</taxon>
        <taxon>Clostridia</taxon>
        <taxon>Eubacteriales</taxon>
        <taxon>Oscillospiraceae</taxon>
        <taxon>Faecalibacterium</taxon>
    </lineage>
</organism>
<dbReference type="SUPFAM" id="SSF55073">
    <property type="entry name" value="Nucleotide cyclase"/>
    <property type="match status" value="1"/>
</dbReference>
<dbReference type="EMBL" id="NMTQ01000037">
    <property type="protein sequence ID" value="PDX57211.1"/>
    <property type="molecule type" value="Genomic_DNA"/>
</dbReference>
<feature type="domain" description="GGDEF" evidence="3">
    <location>
        <begin position="489"/>
        <end position="621"/>
    </location>
</feature>
<keyword evidence="1" id="KW-0175">Coiled coil</keyword>
<dbReference type="NCBIfam" id="TIGR00254">
    <property type="entry name" value="GGDEF"/>
    <property type="match status" value="1"/>
</dbReference>
<evidence type="ECO:0000259" key="3">
    <source>
        <dbReference type="PROSITE" id="PS50887"/>
    </source>
</evidence>
<keyword evidence="2" id="KW-0472">Membrane</keyword>
<gene>
    <name evidence="4" type="ORF">CGS46_11775</name>
</gene>
<feature type="transmembrane region" description="Helical" evidence="2">
    <location>
        <begin position="287"/>
        <end position="309"/>
    </location>
</feature>
<dbReference type="PROSITE" id="PS50887">
    <property type="entry name" value="GGDEF"/>
    <property type="match status" value="1"/>
</dbReference>
<dbReference type="Gene3D" id="3.30.70.270">
    <property type="match status" value="1"/>
</dbReference>
<name>A0A2A6Z766_9FIRM</name>
<dbReference type="CDD" id="cd01949">
    <property type="entry name" value="GGDEF"/>
    <property type="match status" value="1"/>
</dbReference>
<proteinExistence type="predicted"/>
<keyword evidence="5" id="KW-1185">Reference proteome</keyword>
<evidence type="ECO:0000256" key="2">
    <source>
        <dbReference type="SAM" id="Phobius"/>
    </source>
</evidence>
<dbReference type="Proteomes" id="UP000220752">
    <property type="component" value="Unassembled WGS sequence"/>
</dbReference>
<feature type="coiled-coil region" evidence="1">
    <location>
        <begin position="309"/>
        <end position="336"/>
    </location>
</feature>
<evidence type="ECO:0000313" key="5">
    <source>
        <dbReference type="Proteomes" id="UP000220752"/>
    </source>
</evidence>
<dbReference type="InterPro" id="IPR043128">
    <property type="entry name" value="Rev_trsase/Diguanyl_cyclase"/>
</dbReference>
<dbReference type="InterPro" id="IPR052155">
    <property type="entry name" value="Biofilm_reg_signaling"/>
</dbReference>
<dbReference type="InterPro" id="IPR000160">
    <property type="entry name" value="GGDEF_dom"/>
</dbReference>
<accession>A0A2A6Z766</accession>
<dbReference type="Pfam" id="PF00990">
    <property type="entry name" value="GGDEF"/>
    <property type="match status" value="1"/>
</dbReference>
<dbReference type="Gene3D" id="3.30.450.20">
    <property type="entry name" value="PAS domain"/>
    <property type="match status" value="1"/>
</dbReference>
<protein>
    <submittedName>
        <fullName evidence="4">GGDEF domain-containing protein</fullName>
    </submittedName>
</protein>
<dbReference type="InterPro" id="IPR029787">
    <property type="entry name" value="Nucleotide_cyclase"/>
</dbReference>
<reference evidence="4 5" key="1">
    <citation type="journal article" date="2017" name="Front. Microbiol.">
        <title>New Insights into the Diversity of the Genus Faecalibacterium.</title>
        <authorList>
            <person name="Benevides L."/>
            <person name="Burman S."/>
            <person name="Martin R."/>
            <person name="Robert V."/>
            <person name="Thomas M."/>
            <person name="Miquel S."/>
            <person name="Chain F."/>
            <person name="Sokol H."/>
            <person name="Bermudez-Humaran L.G."/>
            <person name="Morrison M."/>
            <person name="Langella P."/>
            <person name="Azevedo V.A."/>
            <person name="Chatel J.M."/>
            <person name="Soares S."/>
        </authorList>
    </citation>
    <scope>NUCLEOTIDE SEQUENCE [LARGE SCALE GENOMIC DNA]</scope>
    <source>
        <strain evidence="5">CNCM I-4540</strain>
    </source>
</reference>
<keyword evidence="2" id="KW-0812">Transmembrane</keyword>
<comment type="caution">
    <text evidence="4">The sequence shown here is derived from an EMBL/GenBank/DDBJ whole genome shotgun (WGS) entry which is preliminary data.</text>
</comment>
<keyword evidence="2" id="KW-1133">Transmembrane helix</keyword>
<dbReference type="PANTHER" id="PTHR44757:SF2">
    <property type="entry name" value="BIOFILM ARCHITECTURE MAINTENANCE PROTEIN MBAA"/>
    <property type="match status" value="1"/>
</dbReference>
<dbReference type="PANTHER" id="PTHR44757">
    <property type="entry name" value="DIGUANYLATE CYCLASE DGCP"/>
    <property type="match status" value="1"/>
</dbReference>
<sequence length="621" mass="71625">MKQRRKNILLGAGLVLVMLLSIVAYSRYTQRQIHHESTQNLLSTYGQVSKTFTMFVQRNWNILEIWSDDLAQLAEETNTEVKWRRYVNEKANWQYSEVALFNADDQFWTVSGRRGDAPHMQSALEEVYTMDGPIVTSYISSKGVRKVMFAQQIEPVTMDSVTYTSMAICYDNSVLENMLGGLAYEGQSDCYIVRSNGNIVLSTEPKSEIPEQMTNLFDYLEANVKADQPYFDEMRKNLPLQYKGSVSYTFNRKRYYMVYQPVGVKDWAIIGIVPTNVMDAGMRQVQMFTIALLVVLSLMILGGIGKIFYDKEKTRKEKAEAERIELQRRKELTEQMFHGMARIVDRFVVCDLENDRYEYHERRRKEMYPTEGSYLDLLSWLSRQYVILTDGENTKLVQMLAPENLRAKLKEEKDSIKFEYATRDRKSFLMMTVVPVGWQNGRLTQIIMISQDMSGQHILQELANTDGLTGLLNKRYFDAVTRALVHQEQAFVLFYLDLDRFKSVNDTYGHEVGDKLLQAVAKRLQSCIRNQDYAFRMGGDEFALLTIGAMSPEEARRKVEFICKTVAAPYHVAGSLLTIGTSCGFALYPEEGTDTDKITRLADQRMYKHKQKNHALQDHGS</sequence>
<evidence type="ECO:0000256" key="1">
    <source>
        <dbReference type="SAM" id="Coils"/>
    </source>
</evidence>